<evidence type="ECO:0000256" key="1">
    <source>
        <dbReference type="ARBA" id="ARBA00004114"/>
    </source>
</evidence>
<accession>A0A061S125</accession>
<dbReference type="EMBL" id="GBEZ01007524">
    <property type="protein sequence ID" value="JAC77948.1"/>
    <property type="molecule type" value="Transcribed_RNA"/>
</dbReference>
<evidence type="ECO:0000313" key="10">
    <source>
        <dbReference type="EMBL" id="JAC77948.1"/>
    </source>
</evidence>
<dbReference type="AlphaFoldDB" id="A0A061S125"/>
<comment type="similarity">
    <text evidence="2">Belongs to the CEP162 family.</text>
</comment>
<protein>
    <recommendedName>
        <fullName evidence="3">Centrosomal protein of 162 kDa</fullName>
    </recommendedName>
</protein>
<evidence type="ECO:0000256" key="9">
    <source>
        <dbReference type="SAM" id="Coils"/>
    </source>
</evidence>
<dbReference type="GO" id="GO:0005879">
    <property type="term" value="C:axonemal microtubule"/>
    <property type="evidence" value="ECO:0007669"/>
    <property type="project" value="TreeGrafter"/>
</dbReference>
<evidence type="ECO:0000256" key="7">
    <source>
        <dbReference type="ARBA" id="ARBA00023054"/>
    </source>
</evidence>
<evidence type="ECO:0000256" key="8">
    <source>
        <dbReference type="ARBA" id="ARBA00023212"/>
    </source>
</evidence>
<name>A0A061S125_9CHLO</name>
<keyword evidence="7 9" id="KW-0175">Coiled coil</keyword>
<evidence type="ECO:0000256" key="6">
    <source>
        <dbReference type="ARBA" id="ARBA00022794"/>
    </source>
</evidence>
<organism evidence="10">
    <name type="scientific">Tetraselmis sp. GSL018</name>
    <dbReference type="NCBI Taxonomy" id="582737"/>
    <lineage>
        <taxon>Eukaryota</taxon>
        <taxon>Viridiplantae</taxon>
        <taxon>Chlorophyta</taxon>
        <taxon>core chlorophytes</taxon>
        <taxon>Chlorodendrophyceae</taxon>
        <taxon>Chlorodendrales</taxon>
        <taxon>Chlorodendraceae</taxon>
        <taxon>Tetraselmis</taxon>
    </lineage>
</organism>
<dbReference type="PANTHER" id="PTHR34031:SF1">
    <property type="entry name" value="CENTROSOMAL PROTEIN OF 162 KDA"/>
    <property type="match status" value="1"/>
</dbReference>
<feature type="coiled-coil region" evidence="9">
    <location>
        <begin position="29"/>
        <end position="102"/>
    </location>
</feature>
<evidence type="ECO:0000256" key="3">
    <source>
        <dbReference type="ARBA" id="ARBA00021406"/>
    </source>
</evidence>
<feature type="non-terminal residue" evidence="10">
    <location>
        <position position="120"/>
    </location>
</feature>
<sequence>ELTAARLRLQELEETQPKERVRAVESSVVTLTGEELNKLRQEINEQEQLLSGYQQENEAATKQIKELREAAKKMEERYVKEVSQLESQVADFQEKKAAHAQEAGSKLKEKLSLEAEIERL</sequence>
<feature type="non-terminal residue" evidence="10">
    <location>
        <position position="1"/>
    </location>
</feature>
<keyword evidence="6" id="KW-0970">Cilium biogenesis/degradation</keyword>
<evidence type="ECO:0000256" key="2">
    <source>
        <dbReference type="ARBA" id="ARBA00009485"/>
    </source>
</evidence>
<keyword evidence="8" id="KW-0206">Cytoskeleton</keyword>
<evidence type="ECO:0000256" key="4">
    <source>
        <dbReference type="ARBA" id="ARBA00022490"/>
    </source>
</evidence>
<keyword evidence="5" id="KW-0493">Microtubule</keyword>
<reference evidence="10" key="1">
    <citation type="submission" date="2014-05" db="EMBL/GenBank/DDBJ databases">
        <title>The transcriptome of the halophilic microalga Tetraselmis sp. GSL018 isolated from the Great Salt Lake, Utah.</title>
        <authorList>
            <person name="Jinkerson R.E."/>
            <person name="D'Adamo S."/>
            <person name="Posewitz M.C."/>
        </authorList>
    </citation>
    <scope>NUCLEOTIDE SEQUENCE</scope>
    <source>
        <strain evidence="10">GSL018</strain>
    </source>
</reference>
<dbReference type="InterPro" id="IPR038774">
    <property type="entry name" value="CEP162-like"/>
</dbReference>
<dbReference type="GO" id="GO:0060271">
    <property type="term" value="P:cilium assembly"/>
    <property type="evidence" value="ECO:0007669"/>
    <property type="project" value="TreeGrafter"/>
</dbReference>
<comment type="subcellular location">
    <subcellularLocation>
        <location evidence="1">Cytoplasm</location>
        <location evidence="1">Cytoskeleton</location>
        <location evidence="1">Microtubule organizing center</location>
        <location evidence="1">Centrosome</location>
        <location evidence="1">Centriole</location>
    </subcellularLocation>
</comment>
<dbReference type="GO" id="GO:0005814">
    <property type="term" value="C:centriole"/>
    <property type="evidence" value="ECO:0007669"/>
    <property type="project" value="UniProtKB-SubCell"/>
</dbReference>
<keyword evidence="4" id="KW-0963">Cytoplasm</keyword>
<dbReference type="PANTHER" id="PTHR34031">
    <property type="entry name" value="CENTROSOMAL PROTEIN OF 162 KDA"/>
    <property type="match status" value="1"/>
</dbReference>
<proteinExistence type="inferred from homology"/>
<evidence type="ECO:0000256" key="5">
    <source>
        <dbReference type="ARBA" id="ARBA00022701"/>
    </source>
</evidence>
<gene>
    <name evidence="10" type="ORF">TSPGSL018_16412</name>
</gene>